<name>A0A3G5A257_9VIRU</name>
<feature type="non-terminal residue" evidence="1">
    <location>
        <position position="87"/>
    </location>
</feature>
<gene>
    <name evidence="1" type="ORF">Harvfovirus25_1</name>
</gene>
<organism evidence="1">
    <name type="scientific">Harvfovirus sp</name>
    <dbReference type="NCBI Taxonomy" id="2487768"/>
    <lineage>
        <taxon>Viruses</taxon>
        <taxon>Varidnaviria</taxon>
        <taxon>Bamfordvirae</taxon>
        <taxon>Nucleocytoviricota</taxon>
        <taxon>Megaviricetes</taxon>
        <taxon>Imitervirales</taxon>
        <taxon>Mimiviridae</taxon>
        <taxon>Klosneuvirinae</taxon>
    </lineage>
</organism>
<dbReference type="EMBL" id="MK072267">
    <property type="protein sequence ID" value="AYV81282.1"/>
    <property type="molecule type" value="Genomic_DNA"/>
</dbReference>
<protein>
    <submittedName>
        <fullName evidence="1">Uncharacterized protein</fullName>
    </submittedName>
</protein>
<evidence type="ECO:0000313" key="1">
    <source>
        <dbReference type="EMBL" id="AYV81282.1"/>
    </source>
</evidence>
<sequence length="87" mass="9614">MAASIVSDPPVLTRNLLDFATKHCDIKGNELGGLSHHLRKSGIKLGIDVTLAEFITGTNDDLWGIKLMIDQYLSRERKIHTLTTNLA</sequence>
<reference evidence="1" key="1">
    <citation type="submission" date="2018-10" db="EMBL/GenBank/DDBJ databases">
        <title>Hidden diversity of soil giant viruses.</title>
        <authorList>
            <person name="Schulz F."/>
            <person name="Alteio L."/>
            <person name="Goudeau D."/>
            <person name="Ryan E.M."/>
            <person name="Malmstrom R.R."/>
            <person name="Blanchard J."/>
            <person name="Woyke T."/>
        </authorList>
    </citation>
    <scope>NUCLEOTIDE SEQUENCE</scope>
    <source>
        <strain evidence="1">HAV1</strain>
    </source>
</reference>
<accession>A0A3G5A257</accession>
<proteinExistence type="predicted"/>